<feature type="domain" description="RRM" evidence="4">
    <location>
        <begin position="206"/>
        <end position="330"/>
    </location>
</feature>
<dbReference type="AlphaFoldDB" id="A0AB34KH72"/>
<evidence type="ECO:0000259" key="4">
    <source>
        <dbReference type="PROSITE" id="PS50102"/>
    </source>
</evidence>
<dbReference type="RefSeq" id="XP_069225695.1">
    <property type="nucleotide sequence ID" value="XM_069377135.1"/>
</dbReference>
<feature type="compositionally biased region" description="Basic residues" evidence="3">
    <location>
        <begin position="45"/>
        <end position="58"/>
    </location>
</feature>
<comment type="caution">
    <text evidence="5">The sequence shown here is derived from an EMBL/GenBank/DDBJ whole genome shotgun (WGS) entry which is preliminary data.</text>
</comment>
<dbReference type="SMART" id="SM00360">
    <property type="entry name" value="RRM"/>
    <property type="match status" value="2"/>
</dbReference>
<sequence>MSDSESQRSASRSPELTEKKKRKRNAVAPEDELEIDVNAPEPASKKAKRKEKKQKSSKPAKTEDEEEEKPDVSAATTAQAPAPGQRSEYGIWIGNLPWSATKDTLRTWFFDQGIDDRSITRLHMPAPPEEKGPSRPGFKPLNKGFAYVDFLGEPELQLAMALSEKLMGGRKVLIKNAKSFEGRPTQTAAEQAKKVAATPDGKEPTQRIFVGNLGFDVTKDDLMEHFAQAGGIEDIHMATFQDTGKCKGFAWVRFYEVESAAAAVRGYIFKSGADSDEEDEEEEEEGEGEGEGEDEGKKKSGKNKKRKEKKRKWFINRLAGRPLRCEFAEDAQTRYKKRYGKPAGDGGKPDGRHAPRQREDRGEDYNAGEAVPDRRAPRKMDADQRQAMRRQRHIDARNVAPGKALATAQRASTAIVAPTGKKTTFD</sequence>
<accession>A0AB34KH72</accession>
<dbReference type="Proteomes" id="UP000803884">
    <property type="component" value="Unassembled WGS sequence"/>
</dbReference>
<evidence type="ECO:0000256" key="2">
    <source>
        <dbReference type="PROSITE-ProRule" id="PRU00176"/>
    </source>
</evidence>
<evidence type="ECO:0000313" key="6">
    <source>
        <dbReference type="Proteomes" id="UP000803884"/>
    </source>
</evidence>
<dbReference type="Pfam" id="PF00076">
    <property type="entry name" value="RRM_1"/>
    <property type="match status" value="1"/>
</dbReference>
<feature type="compositionally biased region" description="Basic and acidic residues" evidence="3">
    <location>
        <begin position="347"/>
        <end position="364"/>
    </location>
</feature>
<feature type="compositionally biased region" description="Basic residues" evidence="3">
    <location>
        <begin position="299"/>
        <end position="309"/>
    </location>
</feature>
<reference evidence="5 6" key="1">
    <citation type="journal article" date="2020" name="Microbiol. Resour. Announc.">
        <title>Draft Genome Sequence of a Cladosporium Species Isolated from the Mesophotic Ascidian Didemnum maculosum.</title>
        <authorList>
            <person name="Gioti A."/>
            <person name="Siaperas R."/>
            <person name="Nikolaivits E."/>
            <person name="Le Goff G."/>
            <person name="Ouazzani J."/>
            <person name="Kotoulas G."/>
            <person name="Topakas E."/>
        </authorList>
    </citation>
    <scope>NUCLEOTIDE SEQUENCE [LARGE SCALE GENOMIC DNA]</scope>
    <source>
        <strain evidence="5 6">TM138-S3</strain>
    </source>
</reference>
<protein>
    <recommendedName>
        <fullName evidence="4">RRM domain-containing protein</fullName>
    </recommendedName>
</protein>
<feature type="compositionally biased region" description="Low complexity" evidence="3">
    <location>
        <begin position="1"/>
        <end position="13"/>
    </location>
</feature>
<keyword evidence="6" id="KW-1185">Reference proteome</keyword>
<dbReference type="GO" id="GO:0003723">
    <property type="term" value="F:RNA binding"/>
    <property type="evidence" value="ECO:0007669"/>
    <property type="project" value="UniProtKB-UniRule"/>
</dbReference>
<feature type="region of interest" description="Disordered" evidence="3">
    <location>
        <begin position="272"/>
        <end position="309"/>
    </location>
</feature>
<dbReference type="GO" id="GO:0005730">
    <property type="term" value="C:nucleolus"/>
    <property type="evidence" value="ECO:0007669"/>
    <property type="project" value="TreeGrafter"/>
</dbReference>
<evidence type="ECO:0000256" key="3">
    <source>
        <dbReference type="SAM" id="MobiDB-lite"/>
    </source>
</evidence>
<name>A0AB34KH72_9PEZI</name>
<dbReference type="InterPro" id="IPR012677">
    <property type="entry name" value="Nucleotide-bd_a/b_plait_sf"/>
</dbReference>
<dbReference type="GeneID" id="96009973"/>
<evidence type="ECO:0000313" key="5">
    <source>
        <dbReference type="EMBL" id="KAL1582588.1"/>
    </source>
</evidence>
<proteinExistence type="predicted"/>
<dbReference type="PANTHER" id="PTHR23236:SF95">
    <property type="entry name" value="NUCLEOLAR PROTEIN 13"/>
    <property type="match status" value="1"/>
</dbReference>
<feature type="compositionally biased region" description="Basic and acidic residues" evidence="3">
    <location>
        <begin position="371"/>
        <end position="386"/>
    </location>
</feature>
<feature type="domain" description="RRM" evidence="4">
    <location>
        <begin position="89"/>
        <end position="179"/>
    </location>
</feature>
<dbReference type="SUPFAM" id="SSF54928">
    <property type="entry name" value="RNA-binding domain, RBD"/>
    <property type="match status" value="1"/>
</dbReference>
<feature type="compositionally biased region" description="Low complexity" evidence="3">
    <location>
        <begin position="74"/>
        <end position="85"/>
    </location>
</feature>
<gene>
    <name evidence="5" type="ORF">WHR41_08531</name>
</gene>
<dbReference type="InterPro" id="IPR035979">
    <property type="entry name" value="RBD_domain_sf"/>
</dbReference>
<feature type="compositionally biased region" description="Acidic residues" evidence="3">
    <location>
        <begin position="274"/>
        <end position="294"/>
    </location>
</feature>
<dbReference type="PROSITE" id="PS50102">
    <property type="entry name" value="RRM"/>
    <property type="match status" value="2"/>
</dbReference>
<organism evidence="5 6">
    <name type="scientific">Cladosporium halotolerans</name>
    <dbReference type="NCBI Taxonomy" id="1052096"/>
    <lineage>
        <taxon>Eukaryota</taxon>
        <taxon>Fungi</taxon>
        <taxon>Dikarya</taxon>
        <taxon>Ascomycota</taxon>
        <taxon>Pezizomycotina</taxon>
        <taxon>Dothideomycetes</taxon>
        <taxon>Dothideomycetidae</taxon>
        <taxon>Cladosporiales</taxon>
        <taxon>Cladosporiaceae</taxon>
        <taxon>Cladosporium</taxon>
    </lineage>
</organism>
<feature type="region of interest" description="Disordered" evidence="3">
    <location>
        <begin position="1"/>
        <end position="89"/>
    </location>
</feature>
<dbReference type="EMBL" id="JAAQHG020000047">
    <property type="protein sequence ID" value="KAL1582588.1"/>
    <property type="molecule type" value="Genomic_DNA"/>
</dbReference>
<dbReference type="InterPro" id="IPR000504">
    <property type="entry name" value="RRM_dom"/>
</dbReference>
<dbReference type="PANTHER" id="PTHR23236">
    <property type="entry name" value="EUKARYOTIC TRANSLATION INITIATION FACTOR 4B/4H"/>
    <property type="match status" value="1"/>
</dbReference>
<evidence type="ECO:0000256" key="1">
    <source>
        <dbReference type="ARBA" id="ARBA00022884"/>
    </source>
</evidence>
<dbReference type="Gene3D" id="3.30.70.330">
    <property type="match status" value="2"/>
</dbReference>
<keyword evidence="1 2" id="KW-0694">RNA-binding</keyword>
<feature type="region of interest" description="Disordered" evidence="3">
    <location>
        <begin position="335"/>
        <end position="426"/>
    </location>
</feature>